<dbReference type="PANTHER" id="PTHR48463:SF1">
    <property type="entry name" value="DUF223 DOMAIN-CONTAINING PROTEIN"/>
    <property type="match status" value="1"/>
</dbReference>
<dbReference type="InterPro" id="IPR003840">
    <property type="entry name" value="DNA_helicase_dom"/>
</dbReference>
<reference evidence="8 9" key="1">
    <citation type="submission" date="2019-05" db="EMBL/GenBank/DDBJ databases">
        <title>Mikania micrantha, genome provides insights into the molecular mechanism of rapid growth.</title>
        <authorList>
            <person name="Liu B."/>
        </authorList>
    </citation>
    <scope>NUCLEOTIDE SEQUENCE [LARGE SCALE GENOMIC DNA]</scope>
    <source>
        <strain evidence="8">NLD-2019</strain>
        <tissue evidence="8">Leaf</tissue>
    </source>
</reference>
<keyword evidence="1" id="KW-0547">Nucleotide-binding</keyword>
<dbReference type="SUPFAM" id="SSF50249">
    <property type="entry name" value="Nucleic acid-binding proteins"/>
    <property type="match status" value="1"/>
</dbReference>
<dbReference type="CDD" id="cd18809">
    <property type="entry name" value="SF1_C_RecD"/>
    <property type="match status" value="1"/>
</dbReference>
<protein>
    <submittedName>
        <fullName evidence="8">Uncharacterized protein</fullName>
    </submittedName>
</protein>
<evidence type="ECO:0000256" key="2">
    <source>
        <dbReference type="ARBA" id="ARBA00022801"/>
    </source>
</evidence>
<evidence type="ECO:0000256" key="4">
    <source>
        <dbReference type="ARBA" id="ARBA00022840"/>
    </source>
</evidence>
<gene>
    <name evidence="8" type="ORF">E3N88_41911</name>
</gene>
<keyword evidence="9" id="KW-1185">Reference proteome</keyword>
<evidence type="ECO:0000313" key="9">
    <source>
        <dbReference type="Proteomes" id="UP000326396"/>
    </source>
</evidence>
<sequence>MNFPIRLYYAMTINKSQGQSLDKIGVYLPKPVFSHGQLYVALSRATTPNALKILINSTENETPNKTKNIVYSDFIARNKEEVCYLFVDNHGDGIEAREDIDMKKYFEAIIQVKSCYTVTKYVVVENTSYMPMLKHEASLKIGKKAQFEPLSDDIIPHYFFQFASYDELDDRMKPPKQLTGIVEKNFEKITNTGKTLRKVNLKDVSNKSVQITLWPDKAHLIGNDVVQGDAVAITSTKVTQFDTLKQLESTYSTEVFVNPDFDNIQQHICRLRQITTTDLTQPTTDKAITIHDLLEHLSTAGKVVLLLKLTI</sequence>
<dbReference type="InterPro" id="IPR012340">
    <property type="entry name" value="NA-bd_OB-fold"/>
</dbReference>
<proteinExistence type="predicted"/>
<keyword evidence="5" id="KW-0238">DNA-binding</keyword>
<comment type="caution">
    <text evidence="8">The sequence shown here is derived from an EMBL/GenBank/DDBJ whole genome shotgun (WGS) entry which is preliminary data.</text>
</comment>
<dbReference type="Pfam" id="PF02689">
    <property type="entry name" value="Herpes_Helicase"/>
    <property type="match status" value="1"/>
</dbReference>
<dbReference type="GO" id="GO:0005524">
    <property type="term" value="F:ATP binding"/>
    <property type="evidence" value="ECO:0007669"/>
    <property type="project" value="UniProtKB-KW"/>
</dbReference>
<evidence type="ECO:0000256" key="3">
    <source>
        <dbReference type="ARBA" id="ARBA00022806"/>
    </source>
</evidence>
<dbReference type="GO" id="GO:0004386">
    <property type="term" value="F:helicase activity"/>
    <property type="evidence" value="ECO:0007669"/>
    <property type="project" value="UniProtKB-KW"/>
</dbReference>
<evidence type="ECO:0000313" key="8">
    <source>
        <dbReference type="EMBL" id="KAD2067455.1"/>
    </source>
</evidence>
<dbReference type="OrthoDB" id="1934841at2759"/>
<dbReference type="PANTHER" id="PTHR48463">
    <property type="entry name" value="DUF223 DOMAIN-CONTAINING PROTEIN"/>
    <property type="match status" value="1"/>
</dbReference>
<evidence type="ECO:0000256" key="1">
    <source>
        <dbReference type="ARBA" id="ARBA00022741"/>
    </source>
</evidence>
<organism evidence="8 9">
    <name type="scientific">Mikania micrantha</name>
    <name type="common">bitter vine</name>
    <dbReference type="NCBI Taxonomy" id="192012"/>
    <lineage>
        <taxon>Eukaryota</taxon>
        <taxon>Viridiplantae</taxon>
        <taxon>Streptophyta</taxon>
        <taxon>Embryophyta</taxon>
        <taxon>Tracheophyta</taxon>
        <taxon>Spermatophyta</taxon>
        <taxon>Magnoliopsida</taxon>
        <taxon>eudicotyledons</taxon>
        <taxon>Gunneridae</taxon>
        <taxon>Pentapetalae</taxon>
        <taxon>asterids</taxon>
        <taxon>campanulids</taxon>
        <taxon>Asterales</taxon>
        <taxon>Asteraceae</taxon>
        <taxon>Asteroideae</taxon>
        <taxon>Heliantheae alliance</taxon>
        <taxon>Eupatorieae</taxon>
        <taxon>Mikania</taxon>
    </lineage>
</organism>
<evidence type="ECO:0000256" key="5">
    <source>
        <dbReference type="ARBA" id="ARBA00023125"/>
    </source>
</evidence>
<feature type="domain" description="Replication protein A OB" evidence="7">
    <location>
        <begin position="186"/>
        <end position="258"/>
    </location>
</feature>
<dbReference type="Pfam" id="PF16900">
    <property type="entry name" value="REPA_OB_2"/>
    <property type="match status" value="1"/>
</dbReference>
<name>A0A5N6LJ86_9ASTR</name>
<evidence type="ECO:0000259" key="6">
    <source>
        <dbReference type="Pfam" id="PF02689"/>
    </source>
</evidence>
<dbReference type="EMBL" id="SZYD01000199">
    <property type="protein sequence ID" value="KAD2067455.1"/>
    <property type="molecule type" value="Genomic_DNA"/>
</dbReference>
<dbReference type="InterPro" id="IPR027417">
    <property type="entry name" value="P-loop_NTPase"/>
</dbReference>
<dbReference type="InterPro" id="IPR031657">
    <property type="entry name" value="REPA_OB_2"/>
</dbReference>
<keyword evidence="4" id="KW-0067">ATP-binding</keyword>
<dbReference type="GO" id="GO:0016787">
    <property type="term" value="F:hydrolase activity"/>
    <property type="evidence" value="ECO:0007669"/>
    <property type="project" value="UniProtKB-KW"/>
</dbReference>
<dbReference type="Gene3D" id="3.40.50.300">
    <property type="entry name" value="P-loop containing nucleotide triphosphate hydrolases"/>
    <property type="match status" value="1"/>
</dbReference>
<dbReference type="SUPFAM" id="SSF52540">
    <property type="entry name" value="P-loop containing nucleoside triphosphate hydrolases"/>
    <property type="match status" value="1"/>
</dbReference>
<dbReference type="Proteomes" id="UP000326396">
    <property type="component" value="Unassembled WGS sequence"/>
</dbReference>
<keyword evidence="3" id="KW-0347">Helicase</keyword>
<evidence type="ECO:0000259" key="7">
    <source>
        <dbReference type="Pfam" id="PF16900"/>
    </source>
</evidence>
<dbReference type="GO" id="GO:0003677">
    <property type="term" value="F:DNA binding"/>
    <property type="evidence" value="ECO:0007669"/>
    <property type="project" value="UniProtKB-KW"/>
</dbReference>
<dbReference type="AlphaFoldDB" id="A0A5N6LJ86"/>
<accession>A0A5N6LJ86</accession>
<keyword evidence="2" id="KW-0378">Hydrolase</keyword>
<dbReference type="Gene3D" id="2.40.50.140">
    <property type="entry name" value="Nucleic acid-binding proteins"/>
    <property type="match status" value="1"/>
</dbReference>
<feature type="domain" description="DNA replication helicase" evidence="6">
    <location>
        <begin position="9"/>
        <end position="75"/>
    </location>
</feature>